<organism evidence="3 4">
    <name type="scientific">Olea europaea subsp. europaea</name>
    <dbReference type="NCBI Taxonomy" id="158383"/>
    <lineage>
        <taxon>Eukaryota</taxon>
        <taxon>Viridiplantae</taxon>
        <taxon>Streptophyta</taxon>
        <taxon>Embryophyta</taxon>
        <taxon>Tracheophyta</taxon>
        <taxon>Spermatophyta</taxon>
        <taxon>Magnoliopsida</taxon>
        <taxon>eudicotyledons</taxon>
        <taxon>Gunneridae</taxon>
        <taxon>Pentapetalae</taxon>
        <taxon>asterids</taxon>
        <taxon>lamiids</taxon>
        <taxon>Lamiales</taxon>
        <taxon>Oleaceae</taxon>
        <taxon>Oleeae</taxon>
        <taxon>Olea</taxon>
    </lineage>
</organism>
<dbReference type="AlphaFoldDB" id="A0A8S0V0L2"/>
<accession>A0A8S0V0L2</accession>
<dbReference type="GO" id="GO:0031538">
    <property type="term" value="P:negative regulation of anthocyanin metabolic process"/>
    <property type="evidence" value="ECO:0007669"/>
    <property type="project" value="EnsemblPlants"/>
</dbReference>
<evidence type="ECO:0000256" key="2">
    <source>
        <dbReference type="ARBA" id="ARBA00008837"/>
    </source>
</evidence>
<dbReference type="GO" id="GO:0010015">
    <property type="term" value="P:root morphogenesis"/>
    <property type="evidence" value="ECO:0007669"/>
    <property type="project" value="EnsemblPlants"/>
</dbReference>
<reference evidence="3 4" key="1">
    <citation type="submission" date="2019-12" db="EMBL/GenBank/DDBJ databases">
        <authorList>
            <person name="Alioto T."/>
            <person name="Alioto T."/>
            <person name="Gomez Garrido J."/>
        </authorList>
    </citation>
    <scope>NUCLEOTIDE SEQUENCE [LARGE SCALE GENOMIC DNA]</scope>
</reference>
<evidence type="ECO:0000256" key="1">
    <source>
        <dbReference type="ARBA" id="ARBA00005043"/>
    </source>
</evidence>
<gene>
    <name evidence="3" type="ORF">OLEA9_A104916</name>
</gene>
<protein>
    <submittedName>
        <fullName evidence="3">Elongator complex 6</fullName>
    </submittedName>
</protein>
<dbReference type="GO" id="GO:0006979">
    <property type="term" value="P:response to oxidative stress"/>
    <property type="evidence" value="ECO:0007669"/>
    <property type="project" value="EnsemblPlants"/>
</dbReference>
<dbReference type="GO" id="GO:0010016">
    <property type="term" value="P:shoot system morphogenesis"/>
    <property type="evidence" value="ECO:0007669"/>
    <property type="project" value="EnsemblPlants"/>
</dbReference>
<dbReference type="GO" id="GO:0009926">
    <property type="term" value="P:auxin polar transport"/>
    <property type="evidence" value="ECO:0007669"/>
    <property type="project" value="EnsemblPlants"/>
</dbReference>
<dbReference type="GO" id="GO:0002098">
    <property type="term" value="P:tRNA wobble uridine modification"/>
    <property type="evidence" value="ECO:0007669"/>
    <property type="project" value="InterPro"/>
</dbReference>
<dbReference type="GO" id="GO:2000024">
    <property type="term" value="P:regulation of leaf development"/>
    <property type="evidence" value="ECO:0007669"/>
    <property type="project" value="EnsemblPlants"/>
</dbReference>
<dbReference type="InterPro" id="IPR018627">
    <property type="entry name" value="ELP6"/>
</dbReference>
<dbReference type="PANTHER" id="PTHR16184:SF6">
    <property type="entry name" value="ELONGATOR COMPLEX PROTEIN 6"/>
    <property type="match status" value="1"/>
</dbReference>
<dbReference type="Gene3D" id="3.40.50.300">
    <property type="entry name" value="P-loop containing nucleotide triphosphate hydrolases"/>
    <property type="match status" value="1"/>
</dbReference>
<dbReference type="GO" id="GO:0008284">
    <property type="term" value="P:positive regulation of cell population proliferation"/>
    <property type="evidence" value="ECO:0007669"/>
    <property type="project" value="EnsemblPlants"/>
</dbReference>
<comment type="caution">
    <text evidence="3">The sequence shown here is derived from an EMBL/GenBank/DDBJ whole genome shotgun (WGS) entry which is preliminary data.</text>
</comment>
<comment type="pathway">
    <text evidence="1">tRNA modification; 5-methoxycarbonylmethyl-2-thiouridine-tRNA biosynthesis.</text>
</comment>
<dbReference type="OrthoDB" id="9995306at2759"/>
<evidence type="ECO:0000313" key="3">
    <source>
        <dbReference type="EMBL" id="CAA3023187.1"/>
    </source>
</evidence>
<dbReference type="GO" id="GO:0033588">
    <property type="term" value="C:elongator holoenzyme complex"/>
    <property type="evidence" value="ECO:0007669"/>
    <property type="project" value="EnsemblPlants"/>
</dbReference>
<proteinExistence type="inferred from homology"/>
<dbReference type="Proteomes" id="UP000594638">
    <property type="component" value="Unassembled WGS sequence"/>
</dbReference>
<evidence type="ECO:0000313" key="4">
    <source>
        <dbReference type="Proteomes" id="UP000594638"/>
    </source>
</evidence>
<dbReference type="EMBL" id="CACTIH010009085">
    <property type="protein sequence ID" value="CAA3023187.1"/>
    <property type="molecule type" value="Genomic_DNA"/>
</dbReference>
<dbReference type="Gramene" id="OE9A104916T1">
    <property type="protein sequence ID" value="OE9A104916C1"/>
    <property type="gene ID" value="OE9A104916"/>
</dbReference>
<dbReference type="CDD" id="cd19495">
    <property type="entry name" value="Elp6"/>
    <property type="match status" value="1"/>
</dbReference>
<dbReference type="PANTHER" id="PTHR16184">
    <property type="entry name" value="ELONGATOR COMPLEX PROTEIN 6"/>
    <property type="match status" value="1"/>
</dbReference>
<name>A0A8S0V0L2_OLEEU</name>
<keyword evidence="4" id="KW-1185">Reference proteome</keyword>
<dbReference type="Pfam" id="PF09807">
    <property type="entry name" value="ELP6"/>
    <property type="match status" value="1"/>
</dbReference>
<dbReference type="InterPro" id="IPR027417">
    <property type="entry name" value="P-loop_NTPase"/>
</dbReference>
<sequence>MHPYSIGPVTTMDVQVPNLLDDALGGGGRVVLIEDCVETSGAFVLHHFLKRSLSPNSSDAVIFLSFSQPFSHYDRILRKMGCNLVVRRDNKRLLFFDLLMLNSLGREEEKTSEDLLLSLYEKVHKAVEICSSPARNITIIIDDVSLLEVAVNCLSNMVLDFLHYCYSLTAEFGCSLITLNHEDIYSSLDKSSLILQMEYHADVVIKAEPLSTGLATDVHGQLTVIDKGLGGGVCNSGKICNFQFRIKDNQIEYFYPGSRT</sequence>
<comment type="similarity">
    <text evidence="2">Belongs to the ELP6 family.</text>
</comment>